<dbReference type="EMBL" id="JALNTZ010000002">
    <property type="protein sequence ID" value="KAJ3663588.1"/>
    <property type="molecule type" value="Genomic_DNA"/>
</dbReference>
<evidence type="ECO:0000256" key="9">
    <source>
        <dbReference type="ARBA" id="ARBA00023224"/>
    </source>
</evidence>
<evidence type="ECO:0000256" key="6">
    <source>
        <dbReference type="ARBA" id="ARBA00022989"/>
    </source>
</evidence>
<comment type="caution">
    <text evidence="10">Lacks conserved residue(s) required for the propagation of feature annotation.</text>
</comment>
<name>A0AA38IXK9_9CUCU</name>
<keyword evidence="9 10" id="KW-0807">Transducer</keyword>
<dbReference type="GO" id="GO:0005549">
    <property type="term" value="F:odorant binding"/>
    <property type="evidence" value="ECO:0007669"/>
    <property type="project" value="InterPro"/>
</dbReference>
<keyword evidence="12" id="KW-1185">Reference proteome</keyword>
<dbReference type="Pfam" id="PF02949">
    <property type="entry name" value="7tm_6"/>
    <property type="match status" value="1"/>
</dbReference>
<feature type="transmembrane region" description="Helical" evidence="10">
    <location>
        <begin position="74"/>
        <end position="95"/>
    </location>
</feature>
<organism evidence="11 12">
    <name type="scientific">Zophobas morio</name>
    <dbReference type="NCBI Taxonomy" id="2755281"/>
    <lineage>
        <taxon>Eukaryota</taxon>
        <taxon>Metazoa</taxon>
        <taxon>Ecdysozoa</taxon>
        <taxon>Arthropoda</taxon>
        <taxon>Hexapoda</taxon>
        <taxon>Insecta</taxon>
        <taxon>Pterygota</taxon>
        <taxon>Neoptera</taxon>
        <taxon>Endopterygota</taxon>
        <taxon>Coleoptera</taxon>
        <taxon>Polyphaga</taxon>
        <taxon>Cucujiformia</taxon>
        <taxon>Tenebrionidae</taxon>
        <taxon>Zophobas</taxon>
    </lineage>
</organism>
<protein>
    <recommendedName>
        <fullName evidence="10">Odorant receptor</fullName>
    </recommendedName>
</protein>
<keyword evidence="7 10" id="KW-0472">Membrane</keyword>
<dbReference type="InterPro" id="IPR004117">
    <property type="entry name" value="7tm6_olfct_rcpt"/>
</dbReference>
<proteinExistence type="inferred from homology"/>
<dbReference type="GO" id="GO:0004984">
    <property type="term" value="F:olfactory receptor activity"/>
    <property type="evidence" value="ECO:0007669"/>
    <property type="project" value="InterPro"/>
</dbReference>
<reference evidence="11" key="1">
    <citation type="journal article" date="2023" name="G3 (Bethesda)">
        <title>Whole genome assemblies of Zophobas morio and Tenebrio molitor.</title>
        <authorList>
            <person name="Kaur S."/>
            <person name="Stinson S.A."/>
            <person name="diCenzo G.C."/>
        </authorList>
    </citation>
    <scope>NUCLEOTIDE SEQUENCE</scope>
    <source>
        <strain evidence="11">QUZm001</strain>
    </source>
</reference>
<dbReference type="AlphaFoldDB" id="A0AA38IXK9"/>
<feature type="transmembrane region" description="Helical" evidence="10">
    <location>
        <begin position="42"/>
        <end position="62"/>
    </location>
</feature>
<evidence type="ECO:0000256" key="3">
    <source>
        <dbReference type="ARBA" id="ARBA00022606"/>
    </source>
</evidence>
<dbReference type="PANTHER" id="PTHR21137:SF35">
    <property type="entry name" value="ODORANT RECEPTOR 19A-RELATED"/>
    <property type="match status" value="1"/>
</dbReference>
<evidence type="ECO:0000256" key="10">
    <source>
        <dbReference type="RuleBase" id="RU351113"/>
    </source>
</evidence>
<gene>
    <name evidence="11" type="ORF">Zmor_007835</name>
</gene>
<keyword evidence="2" id="KW-1003">Cell membrane</keyword>
<dbReference type="GO" id="GO:0007165">
    <property type="term" value="P:signal transduction"/>
    <property type="evidence" value="ECO:0007669"/>
    <property type="project" value="UniProtKB-KW"/>
</dbReference>
<evidence type="ECO:0000256" key="8">
    <source>
        <dbReference type="ARBA" id="ARBA00023170"/>
    </source>
</evidence>
<feature type="transmembrane region" description="Helical" evidence="10">
    <location>
        <begin position="133"/>
        <end position="155"/>
    </location>
</feature>
<dbReference type="Proteomes" id="UP001168821">
    <property type="component" value="Unassembled WGS sequence"/>
</dbReference>
<dbReference type="PANTHER" id="PTHR21137">
    <property type="entry name" value="ODORANT RECEPTOR"/>
    <property type="match status" value="1"/>
</dbReference>
<sequence length="390" mass="45503">MSSRQDRSEKFNWLLTVKTNIIMLKITGLWPQGKTYKADFYSLYAVISVSLFLLLDVLSGLINMMFLLTDLQALTATICTMATKIVAVFKVYYFIKNIGTLKKLMDILMSDMFQPKNARQRDLVQPSLDEWKMVFWMLYITSSGAVFFFSSYPLVDGFFKEYRLPFAAWYPYNTNRSPIYELTYLYQVISITYIAIVNVDIDTLIAALNTFVGTQFDLLCDNLKTLQEKETEILLVRDKLIRCVRHHKEILSFAEKSNNFFNLIIFFQFFVSAVVLGLNLFQLTVVEPFSSEFYSFLSYENGTLVEIFMFCWFANEVTLKSEGVAYAAFESEWVNFSPDVKKEIIFFVTRCQRPLKISAMNIFYLSLETFMKILRAAYSYFAFLHQVNNN</sequence>
<evidence type="ECO:0000256" key="1">
    <source>
        <dbReference type="ARBA" id="ARBA00004651"/>
    </source>
</evidence>
<accession>A0AA38IXK9</accession>
<evidence type="ECO:0000313" key="12">
    <source>
        <dbReference type="Proteomes" id="UP001168821"/>
    </source>
</evidence>
<evidence type="ECO:0000256" key="4">
    <source>
        <dbReference type="ARBA" id="ARBA00022692"/>
    </source>
</evidence>
<evidence type="ECO:0000256" key="5">
    <source>
        <dbReference type="ARBA" id="ARBA00022725"/>
    </source>
</evidence>
<keyword evidence="5 10" id="KW-0552">Olfaction</keyword>
<evidence type="ECO:0000256" key="7">
    <source>
        <dbReference type="ARBA" id="ARBA00023136"/>
    </source>
</evidence>
<keyword evidence="8 10" id="KW-0675">Receptor</keyword>
<keyword evidence="6 10" id="KW-1133">Transmembrane helix</keyword>
<comment type="subcellular location">
    <subcellularLocation>
        <location evidence="1 10">Cell membrane</location>
        <topology evidence="1 10">Multi-pass membrane protein</topology>
    </subcellularLocation>
</comment>
<feature type="transmembrane region" description="Helical" evidence="10">
    <location>
        <begin position="260"/>
        <end position="281"/>
    </location>
</feature>
<keyword evidence="4 10" id="KW-0812">Transmembrane</keyword>
<comment type="similarity">
    <text evidence="10">Belongs to the insect chemoreceptor superfamily. Heteromeric odorant receptor channel (TC 1.A.69) family.</text>
</comment>
<dbReference type="GO" id="GO:0005886">
    <property type="term" value="C:plasma membrane"/>
    <property type="evidence" value="ECO:0007669"/>
    <property type="project" value="UniProtKB-SubCell"/>
</dbReference>
<evidence type="ECO:0000256" key="2">
    <source>
        <dbReference type="ARBA" id="ARBA00022475"/>
    </source>
</evidence>
<comment type="caution">
    <text evidence="11">The sequence shown here is derived from an EMBL/GenBank/DDBJ whole genome shotgun (WGS) entry which is preliminary data.</text>
</comment>
<evidence type="ECO:0000313" key="11">
    <source>
        <dbReference type="EMBL" id="KAJ3663588.1"/>
    </source>
</evidence>
<keyword evidence="3 10" id="KW-0716">Sensory transduction</keyword>